<dbReference type="EMBL" id="BBXM02000003">
    <property type="protein sequence ID" value="GIC88674.1"/>
    <property type="molecule type" value="Genomic_DNA"/>
</dbReference>
<accession>A0A8E0QPF4</accession>
<dbReference type="GO" id="GO:0004764">
    <property type="term" value="F:shikimate 3-dehydrogenase (NADP+) activity"/>
    <property type="evidence" value="ECO:0007669"/>
    <property type="project" value="InterPro"/>
</dbReference>
<dbReference type="PANTHER" id="PTHR21089:SF26">
    <property type="entry name" value="AROM POLYPEPTIDE, PUTATIVE-RELATED"/>
    <property type="match status" value="1"/>
</dbReference>
<dbReference type="GO" id="GO:0009423">
    <property type="term" value="P:chorismate biosynthetic process"/>
    <property type="evidence" value="ECO:0007669"/>
    <property type="project" value="UniProtKB-UniPathway"/>
</dbReference>
<evidence type="ECO:0000313" key="4">
    <source>
        <dbReference type="EMBL" id="GIC88674.1"/>
    </source>
</evidence>
<dbReference type="Pfam" id="PF08501">
    <property type="entry name" value="Shikimate_dh_N"/>
    <property type="match status" value="1"/>
</dbReference>
<dbReference type="CDD" id="cd01065">
    <property type="entry name" value="NAD_bind_Shikimate_DH"/>
    <property type="match status" value="1"/>
</dbReference>
<dbReference type="InterPro" id="IPR036291">
    <property type="entry name" value="NAD(P)-bd_dom_sf"/>
</dbReference>
<dbReference type="Gene3D" id="3.40.50.10860">
    <property type="entry name" value="Leucine Dehydrogenase, chain A, domain 1"/>
    <property type="match status" value="1"/>
</dbReference>
<evidence type="ECO:0000259" key="1">
    <source>
        <dbReference type="Pfam" id="PF01488"/>
    </source>
</evidence>
<dbReference type="AlphaFoldDB" id="A0A8E0QPF4"/>
<name>A0A8E0QPF4_9EURO</name>
<dbReference type="Pfam" id="PF01488">
    <property type="entry name" value="Shikimate_DH"/>
    <property type="match status" value="1"/>
</dbReference>
<dbReference type="GeneID" id="66992547"/>
<dbReference type="GO" id="GO:0019632">
    <property type="term" value="P:shikimate metabolic process"/>
    <property type="evidence" value="ECO:0007669"/>
    <property type="project" value="TreeGrafter"/>
</dbReference>
<gene>
    <name evidence="4" type="ORF">Aud_005071</name>
</gene>
<dbReference type="Proteomes" id="UP000036893">
    <property type="component" value="Unassembled WGS sequence"/>
</dbReference>
<evidence type="ECO:0000259" key="2">
    <source>
        <dbReference type="Pfam" id="PF08501"/>
    </source>
</evidence>
<evidence type="ECO:0000259" key="3">
    <source>
        <dbReference type="Pfam" id="PF18317"/>
    </source>
</evidence>
<evidence type="ECO:0008006" key="6">
    <source>
        <dbReference type="Google" id="ProtNLM"/>
    </source>
</evidence>
<feature type="domain" description="Shikimate dehydrogenase substrate binding N-terminal" evidence="2">
    <location>
        <begin position="9"/>
        <end position="89"/>
    </location>
</feature>
<dbReference type="PANTHER" id="PTHR21089">
    <property type="entry name" value="SHIKIMATE DEHYDROGENASE"/>
    <property type="match status" value="1"/>
</dbReference>
<dbReference type="InterPro" id="IPR041121">
    <property type="entry name" value="SDH_C"/>
</dbReference>
<dbReference type="InterPro" id="IPR022893">
    <property type="entry name" value="Shikimate_DH_fam"/>
</dbReference>
<dbReference type="InterPro" id="IPR006151">
    <property type="entry name" value="Shikm_DH/Glu-tRNA_Rdtase"/>
</dbReference>
<organism evidence="4 5">
    <name type="scientific">Aspergillus udagawae</name>
    <dbReference type="NCBI Taxonomy" id="91492"/>
    <lineage>
        <taxon>Eukaryota</taxon>
        <taxon>Fungi</taxon>
        <taxon>Dikarya</taxon>
        <taxon>Ascomycota</taxon>
        <taxon>Pezizomycotina</taxon>
        <taxon>Eurotiomycetes</taxon>
        <taxon>Eurotiomycetidae</taxon>
        <taxon>Eurotiales</taxon>
        <taxon>Aspergillaceae</taxon>
        <taxon>Aspergillus</taxon>
        <taxon>Aspergillus subgen. Fumigati</taxon>
    </lineage>
</organism>
<dbReference type="InterPro" id="IPR046346">
    <property type="entry name" value="Aminoacid_DH-like_N_sf"/>
</dbReference>
<dbReference type="UniPathway" id="UPA00053">
    <property type="reaction ID" value="UER00087"/>
</dbReference>
<reference evidence="4" key="1">
    <citation type="journal article" date="2015" name="Genome Announc.">
        <title>Draft Genome Sequence of the Pathogenic Filamentous Fungus Aspergillus udagawae Strain IFM 46973T.</title>
        <authorList>
            <person name="Kusuya Y."/>
            <person name="Takahashi-Nakaguchi A."/>
            <person name="Takahashi H."/>
            <person name="Yaguchi T."/>
        </authorList>
    </citation>
    <scope>NUCLEOTIDE SEQUENCE</scope>
    <source>
        <strain evidence="4">IFM 46973</strain>
    </source>
</reference>
<feature type="domain" description="Quinate/shikimate 5-dehydrogenase/glutamyl-tRNA reductase" evidence="1">
    <location>
        <begin position="129"/>
        <end position="169"/>
    </location>
</feature>
<dbReference type="RefSeq" id="XP_043145940.1">
    <property type="nucleotide sequence ID" value="XM_043290005.1"/>
</dbReference>
<sequence length="283" mass="30960">MSAPKKYYIIGQGISQSLSPVIHNTGFKYYGLPHHYKIQECSDLDAVRPLMEDPAFGGSSITMPYKLSVSEFCDSTSDSAATIGAINTLVASHGPGQRSVHGDNTDWYGLYCLVTEYLMQNPLDTPVGLVIGAGGAARAGVYALIQAGVKRVYVANRTLATAHKVVQDFLSLGNVIPVGFPSRLPETPDLIIGTVPGQAYPAESFLELFQKRHGLCIEMSYKPRITNLLSLSLKQSGWMSADGLEVLLRQAFEQFRIWTGLEPPEAVMREAVAHEIRRRESSL</sequence>
<dbReference type="Pfam" id="PF18317">
    <property type="entry name" value="SDH_C"/>
    <property type="match status" value="1"/>
</dbReference>
<proteinExistence type="predicted"/>
<dbReference type="Gene3D" id="3.40.50.720">
    <property type="entry name" value="NAD(P)-binding Rossmann-like Domain"/>
    <property type="match status" value="1"/>
</dbReference>
<dbReference type="InterPro" id="IPR013708">
    <property type="entry name" value="Shikimate_DH-bd_N"/>
</dbReference>
<dbReference type="SUPFAM" id="SSF51735">
    <property type="entry name" value="NAD(P)-binding Rossmann-fold domains"/>
    <property type="match status" value="1"/>
</dbReference>
<feature type="domain" description="SDH C-terminal" evidence="3">
    <location>
        <begin position="243"/>
        <end position="272"/>
    </location>
</feature>
<evidence type="ECO:0000313" key="5">
    <source>
        <dbReference type="Proteomes" id="UP000036893"/>
    </source>
</evidence>
<comment type="caution">
    <text evidence="4">The sequence shown here is derived from an EMBL/GenBank/DDBJ whole genome shotgun (WGS) entry which is preliminary data.</text>
</comment>
<reference evidence="4" key="2">
    <citation type="submission" date="2021-01" db="EMBL/GenBank/DDBJ databases">
        <title>Pan-genome distribution and transcriptional activeness of fungal secondary metabolism genes in Aspergillus section Fumigati.</title>
        <authorList>
            <person name="Takahashi H."/>
            <person name="Umemura M."/>
            <person name="Ninomiya A."/>
            <person name="Kusuya Y."/>
            <person name="Urayama S."/>
            <person name="Shimizu M."/>
            <person name="Watanabe A."/>
            <person name="Kamei K."/>
            <person name="Yaguchi T."/>
            <person name="Hagiwara D."/>
        </authorList>
    </citation>
    <scope>NUCLEOTIDE SEQUENCE</scope>
    <source>
        <strain evidence="4">IFM 46973</strain>
    </source>
</reference>
<dbReference type="SUPFAM" id="SSF53223">
    <property type="entry name" value="Aminoacid dehydrogenase-like, N-terminal domain"/>
    <property type="match status" value="1"/>
</dbReference>
<protein>
    <recommendedName>
        <fullName evidence="6">Pentafunctional AROM polypeptide</fullName>
    </recommendedName>
</protein>